<evidence type="ECO:0000313" key="4">
    <source>
        <dbReference type="Proteomes" id="UP000738349"/>
    </source>
</evidence>
<reference evidence="3" key="1">
    <citation type="journal article" date="2021" name="Nat. Commun.">
        <title>Genetic determinants of endophytism in the Arabidopsis root mycobiome.</title>
        <authorList>
            <person name="Mesny F."/>
            <person name="Miyauchi S."/>
            <person name="Thiergart T."/>
            <person name="Pickel B."/>
            <person name="Atanasova L."/>
            <person name="Karlsson M."/>
            <person name="Huettel B."/>
            <person name="Barry K.W."/>
            <person name="Haridas S."/>
            <person name="Chen C."/>
            <person name="Bauer D."/>
            <person name="Andreopoulos W."/>
            <person name="Pangilinan J."/>
            <person name="LaButti K."/>
            <person name="Riley R."/>
            <person name="Lipzen A."/>
            <person name="Clum A."/>
            <person name="Drula E."/>
            <person name="Henrissat B."/>
            <person name="Kohler A."/>
            <person name="Grigoriev I.V."/>
            <person name="Martin F.M."/>
            <person name="Hacquard S."/>
        </authorList>
    </citation>
    <scope>NUCLEOTIDE SEQUENCE</scope>
    <source>
        <strain evidence="3">MPI-CAGE-AT-0147</strain>
    </source>
</reference>
<feature type="compositionally biased region" description="Low complexity" evidence="1">
    <location>
        <begin position="95"/>
        <end position="112"/>
    </location>
</feature>
<accession>A0A9P9IQI6</accession>
<sequence>MTEPSTKPRRGLPRCRSRYSLLPMADGKRLPISIPTVAKQSWDPMQRWRESPPESEAASIAAIFDAVQTTDIPRVQYPGRGAVPSSRVGSWTQDSVSSVSSSRSSRSNTSRRLAQRPSVGQRIRARANHRASNESLRIFCCTFCCDTFRTKHDWTRHEKSLHLNCDQWACTPYGGIVVSPVTMRSQCSYCNMLDPTSSHLETHKHGACRNNQQEPFRRKDHLIQHLRGFHQLDTLPPVEDWRIQGPVITSRCGFCDERLESWEARANHLADHFRQGKTMANWTGDHGFEPSIASQVRNSLPPYHLAFEASSLVPFSATDPRTTDHLAQLIETHGRPEQPPSQKDLEIPLNDSQLEPEVLTPTLFTPFLVWHLGRFAQQSVAAGVVPTDQMFQDEARRLMYGDDGNWERTVADNSEWMAAFRNQHWPNNHK</sequence>
<evidence type="ECO:0000313" key="3">
    <source>
        <dbReference type="EMBL" id="KAH7128836.1"/>
    </source>
</evidence>
<feature type="region of interest" description="Disordered" evidence="1">
    <location>
        <begin position="75"/>
        <end position="127"/>
    </location>
</feature>
<organism evidence="3 4">
    <name type="scientific">Dactylonectria macrodidyma</name>
    <dbReference type="NCBI Taxonomy" id="307937"/>
    <lineage>
        <taxon>Eukaryota</taxon>
        <taxon>Fungi</taxon>
        <taxon>Dikarya</taxon>
        <taxon>Ascomycota</taxon>
        <taxon>Pezizomycotina</taxon>
        <taxon>Sordariomycetes</taxon>
        <taxon>Hypocreomycetidae</taxon>
        <taxon>Hypocreales</taxon>
        <taxon>Nectriaceae</taxon>
        <taxon>Dactylonectria</taxon>
    </lineage>
</organism>
<dbReference type="EMBL" id="JAGMUV010000018">
    <property type="protein sequence ID" value="KAH7128836.1"/>
    <property type="molecule type" value="Genomic_DNA"/>
</dbReference>
<comment type="caution">
    <text evidence="3">The sequence shown here is derived from an EMBL/GenBank/DDBJ whole genome shotgun (WGS) entry which is preliminary data.</text>
</comment>
<proteinExistence type="predicted"/>
<dbReference type="AlphaFoldDB" id="A0A9P9IQI6"/>
<dbReference type="SMART" id="SM00355">
    <property type="entry name" value="ZnF_C2H2"/>
    <property type="match status" value="2"/>
</dbReference>
<dbReference type="Proteomes" id="UP000738349">
    <property type="component" value="Unassembled WGS sequence"/>
</dbReference>
<evidence type="ECO:0000256" key="1">
    <source>
        <dbReference type="SAM" id="MobiDB-lite"/>
    </source>
</evidence>
<dbReference type="InterPro" id="IPR013087">
    <property type="entry name" value="Znf_C2H2_type"/>
</dbReference>
<evidence type="ECO:0000259" key="2">
    <source>
        <dbReference type="PROSITE" id="PS00028"/>
    </source>
</evidence>
<feature type="domain" description="C2H2-type" evidence="2">
    <location>
        <begin position="140"/>
        <end position="162"/>
    </location>
</feature>
<dbReference type="OrthoDB" id="5399138at2759"/>
<protein>
    <recommendedName>
        <fullName evidence="2">C2H2-type domain-containing protein</fullName>
    </recommendedName>
</protein>
<gene>
    <name evidence="3" type="ORF">EDB81DRAFT_661887</name>
</gene>
<dbReference type="PROSITE" id="PS00028">
    <property type="entry name" value="ZINC_FINGER_C2H2_1"/>
    <property type="match status" value="1"/>
</dbReference>
<name>A0A9P9IQI6_9HYPO</name>
<keyword evidence="4" id="KW-1185">Reference proteome</keyword>